<dbReference type="InterPro" id="IPR049712">
    <property type="entry name" value="Poly_export"/>
</dbReference>
<organism evidence="5 6">
    <name type="scientific">Pseudoalteromonas denitrificans DSM 6059</name>
    <dbReference type="NCBI Taxonomy" id="1123010"/>
    <lineage>
        <taxon>Bacteria</taxon>
        <taxon>Pseudomonadati</taxon>
        <taxon>Pseudomonadota</taxon>
        <taxon>Gammaproteobacteria</taxon>
        <taxon>Alteromonadales</taxon>
        <taxon>Pseudoalteromonadaceae</taxon>
        <taxon>Pseudoalteromonas</taxon>
    </lineage>
</organism>
<dbReference type="Gene3D" id="3.30.1950.10">
    <property type="entry name" value="wza like domain"/>
    <property type="match status" value="1"/>
</dbReference>
<proteinExistence type="predicted"/>
<dbReference type="Pfam" id="PF10531">
    <property type="entry name" value="SLBB"/>
    <property type="match status" value="1"/>
</dbReference>
<feature type="domain" description="Soluble ligand binding" evidence="4">
    <location>
        <begin position="101"/>
        <end position="146"/>
    </location>
</feature>
<dbReference type="InterPro" id="IPR003715">
    <property type="entry name" value="Poly_export_N"/>
</dbReference>
<dbReference type="STRING" id="1123010.SAMN02745724_05070"/>
<evidence type="ECO:0000256" key="2">
    <source>
        <dbReference type="SAM" id="SignalP"/>
    </source>
</evidence>
<evidence type="ECO:0000313" key="5">
    <source>
        <dbReference type="EMBL" id="SFD64425.1"/>
    </source>
</evidence>
<dbReference type="Pfam" id="PF02563">
    <property type="entry name" value="Poly_export"/>
    <property type="match status" value="1"/>
</dbReference>
<evidence type="ECO:0000256" key="1">
    <source>
        <dbReference type="ARBA" id="ARBA00022729"/>
    </source>
</evidence>
<protein>
    <submittedName>
        <fullName evidence="5">Polysaccharide export outer membrane protein</fullName>
    </submittedName>
</protein>
<dbReference type="EMBL" id="FOLO01000079">
    <property type="protein sequence ID" value="SFD64425.1"/>
    <property type="molecule type" value="Genomic_DNA"/>
</dbReference>
<dbReference type="InterPro" id="IPR019554">
    <property type="entry name" value="Soluble_ligand-bd"/>
</dbReference>
<evidence type="ECO:0000259" key="3">
    <source>
        <dbReference type="Pfam" id="PF02563"/>
    </source>
</evidence>
<dbReference type="AlphaFoldDB" id="A0A1I1U184"/>
<dbReference type="RefSeq" id="WP_091991404.1">
    <property type="nucleotide sequence ID" value="NZ_FOLO01000079.1"/>
</dbReference>
<feature type="domain" description="Polysaccharide export protein N-terminal" evidence="3">
    <location>
        <begin position="20"/>
        <end position="95"/>
    </location>
</feature>
<feature type="signal peptide" evidence="2">
    <location>
        <begin position="1"/>
        <end position="21"/>
    </location>
</feature>
<evidence type="ECO:0000313" key="6">
    <source>
        <dbReference type="Proteomes" id="UP000198862"/>
    </source>
</evidence>
<feature type="chain" id="PRO_5011641064" evidence="2">
    <location>
        <begin position="22"/>
        <end position="173"/>
    </location>
</feature>
<dbReference type="PANTHER" id="PTHR33619">
    <property type="entry name" value="POLYSACCHARIDE EXPORT PROTEIN GFCE-RELATED"/>
    <property type="match status" value="1"/>
</dbReference>
<dbReference type="PANTHER" id="PTHR33619:SF3">
    <property type="entry name" value="POLYSACCHARIDE EXPORT PROTEIN GFCE-RELATED"/>
    <property type="match status" value="1"/>
</dbReference>
<evidence type="ECO:0000259" key="4">
    <source>
        <dbReference type="Pfam" id="PF10531"/>
    </source>
</evidence>
<reference evidence="5 6" key="1">
    <citation type="submission" date="2016-10" db="EMBL/GenBank/DDBJ databases">
        <authorList>
            <person name="de Groot N.N."/>
        </authorList>
    </citation>
    <scope>NUCLEOTIDE SEQUENCE [LARGE SCALE GENOMIC DNA]</scope>
    <source>
        <strain evidence="5 6">DSM 6059</strain>
    </source>
</reference>
<accession>A0A1I1U184</accession>
<name>A0A1I1U184_9GAMM</name>
<gene>
    <name evidence="5" type="ORF">SAMN02745724_05070</name>
</gene>
<sequence>MNKLFLGLVLFYLSILGQVNAQDAYKLGPGDKIEIKVYGQDDLTVEALLGNSGIINYPFLGEIKVKGLTVKQVENLVIKGLKGDYLINPNVSTQVVEYRQFYIHGEVKQPGGYSYQPGMTINQAVALAGGLTERASKEKIFLFREDDKNKQLSAQLSTDVSPGDTITIEQRFF</sequence>
<dbReference type="Proteomes" id="UP000198862">
    <property type="component" value="Unassembled WGS sequence"/>
</dbReference>
<dbReference type="OrthoDB" id="9808948at2"/>
<keyword evidence="1 2" id="KW-0732">Signal</keyword>
<dbReference type="GO" id="GO:0015159">
    <property type="term" value="F:polysaccharide transmembrane transporter activity"/>
    <property type="evidence" value="ECO:0007669"/>
    <property type="project" value="InterPro"/>
</dbReference>
<keyword evidence="6" id="KW-1185">Reference proteome</keyword>
<dbReference type="Gene3D" id="3.10.560.10">
    <property type="entry name" value="Outer membrane lipoprotein wza domain like"/>
    <property type="match status" value="1"/>
</dbReference>